<dbReference type="Proteomes" id="UP000215914">
    <property type="component" value="Unassembled WGS sequence"/>
</dbReference>
<evidence type="ECO:0000313" key="1">
    <source>
        <dbReference type="EMBL" id="KAF5754484.1"/>
    </source>
</evidence>
<dbReference type="AlphaFoldDB" id="A0A9K3DFK5"/>
<protein>
    <submittedName>
        <fullName evidence="1">Uncharacterized protein</fullName>
    </submittedName>
</protein>
<dbReference type="EMBL" id="MNCJ02000332">
    <property type="protein sequence ID" value="KAF5754484.1"/>
    <property type="molecule type" value="Genomic_DNA"/>
</dbReference>
<name>A0A9K3DFK5_HELAN</name>
<reference evidence="1" key="2">
    <citation type="submission" date="2020-06" db="EMBL/GenBank/DDBJ databases">
        <title>Helianthus annuus Genome sequencing and assembly Release 2.</title>
        <authorList>
            <person name="Gouzy J."/>
            <person name="Langlade N."/>
            <person name="Munos S."/>
        </authorList>
    </citation>
    <scope>NUCLEOTIDE SEQUENCE</scope>
    <source>
        <tissue evidence="1">Leaves</tissue>
    </source>
</reference>
<comment type="caution">
    <text evidence="1">The sequence shown here is derived from an EMBL/GenBank/DDBJ whole genome shotgun (WGS) entry which is preliminary data.</text>
</comment>
<reference evidence="1" key="1">
    <citation type="journal article" date="2017" name="Nature">
        <title>The sunflower genome provides insights into oil metabolism, flowering and Asterid evolution.</title>
        <authorList>
            <person name="Badouin H."/>
            <person name="Gouzy J."/>
            <person name="Grassa C.J."/>
            <person name="Murat F."/>
            <person name="Staton S.E."/>
            <person name="Cottret L."/>
            <person name="Lelandais-Briere C."/>
            <person name="Owens G.L."/>
            <person name="Carrere S."/>
            <person name="Mayjonade B."/>
            <person name="Legrand L."/>
            <person name="Gill N."/>
            <person name="Kane N.C."/>
            <person name="Bowers J.E."/>
            <person name="Hubner S."/>
            <person name="Bellec A."/>
            <person name="Berard A."/>
            <person name="Berges H."/>
            <person name="Blanchet N."/>
            <person name="Boniface M.C."/>
            <person name="Brunel D."/>
            <person name="Catrice O."/>
            <person name="Chaidir N."/>
            <person name="Claudel C."/>
            <person name="Donnadieu C."/>
            <person name="Faraut T."/>
            <person name="Fievet G."/>
            <person name="Helmstetter N."/>
            <person name="King M."/>
            <person name="Knapp S.J."/>
            <person name="Lai Z."/>
            <person name="Le Paslier M.C."/>
            <person name="Lippi Y."/>
            <person name="Lorenzon L."/>
            <person name="Mandel J.R."/>
            <person name="Marage G."/>
            <person name="Marchand G."/>
            <person name="Marquand E."/>
            <person name="Bret-Mestries E."/>
            <person name="Morien E."/>
            <person name="Nambeesan S."/>
            <person name="Nguyen T."/>
            <person name="Pegot-Espagnet P."/>
            <person name="Pouilly N."/>
            <person name="Raftis F."/>
            <person name="Sallet E."/>
            <person name="Schiex T."/>
            <person name="Thomas J."/>
            <person name="Vandecasteele C."/>
            <person name="Vares D."/>
            <person name="Vear F."/>
            <person name="Vautrin S."/>
            <person name="Crespi M."/>
            <person name="Mangin B."/>
            <person name="Burke J.M."/>
            <person name="Salse J."/>
            <person name="Munos S."/>
            <person name="Vincourt P."/>
            <person name="Rieseberg L.H."/>
            <person name="Langlade N.B."/>
        </authorList>
    </citation>
    <scope>NUCLEOTIDE SEQUENCE</scope>
    <source>
        <tissue evidence="1">Leaves</tissue>
    </source>
</reference>
<sequence>MAPSTPIYRLNRSSGTAPCPSSSLSSLIVIRTYNKCACRKLTTSPCPLGTAPWWAVEASKGLSFLLLLGHGPVLAEHGACSVFCFLSFAWEDDVDGSGIPLLFLFLYLC</sequence>
<organism evidence="1 2">
    <name type="scientific">Helianthus annuus</name>
    <name type="common">Common sunflower</name>
    <dbReference type="NCBI Taxonomy" id="4232"/>
    <lineage>
        <taxon>Eukaryota</taxon>
        <taxon>Viridiplantae</taxon>
        <taxon>Streptophyta</taxon>
        <taxon>Embryophyta</taxon>
        <taxon>Tracheophyta</taxon>
        <taxon>Spermatophyta</taxon>
        <taxon>Magnoliopsida</taxon>
        <taxon>eudicotyledons</taxon>
        <taxon>Gunneridae</taxon>
        <taxon>Pentapetalae</taxon>
        <taxon>asterids</taxon>
        <taxon>campanulids</taxon>
        <taxon>Asterales</taxon>
        <taxon>Asteraceae</taxon>
        <taxon>Asteroideae</taxon>
        <taxon>Heliantheae alliance</taxon>
        <taxon>Heliantheae</taxon>
        <taxon>Helianthus</taxon>
    </lineage>
</organism>
<proteinExistence type="predicted"/>
<keyword evidence="2" id="KW-1185">Reference proteome</keyword>
<evidence type="ECO:0000313" key="2">
    <source>
        <dbReference type="Proteomes" id="UP000215914"/>
    </source>
</evidence>
<accession>A0A9K3DFK5</accession>
<dbReference type="Gramene" id="mRNA:HanXRQr2_Chr17g0791791">
    <property type="protein sequence ID" value="CDS:HanXRQr2_Chr17g0791791.1"/>
    <property type="gene ID" value="HanXRQr2_Chr17g0791791"/>
</dbReference>
<gene>
    <name evidence="1" type="ORF">HanXRQr2_Chr17g0791791</name>
</gene>